<evidence type="ECO:0000256" key="1">
    <source>
        <dbReference type="SAM" id="Phobius"/>
    </source>
</evidence>
<feature type="transmembrane region" description="Helical" evidence="1">
    <location>
        <begin position="321"/>
        <end position="343"/>
    </location>
</feature>
<dbReference type="Proteomes" id="UP000015480">
    <property type="component" value="Plasmid pAMI5"/>
</dbReference>
<keyword evidence="3" id="KW-1185">Reference proteome</keyword>
<dbReference type="KEGG" id="pami:JCM7686_pAMI5p113"/>
<dbReference type="OrthoDB" id="7765097at2"/>
<gene>
    <name evidence="2" type="ORF">JCM7686_pAMI5p113</name>
</gene>
<geneLocation type="plasmid" evidence="2 3">
    <name>pAMI5</name>
</geneLocation>
<feature type="transmembrane region" description="Helical" evidence="1">
    <location>
        <begin position="166"/>
        <end position="199"/>
    </location>
</feature>
<keyword evidence="2" id="KW-0614">Plasmid</keyword>
<evidence type="ECO:0000313" key="2">
    <source>
        <dbReference type="EMBL" id="AGT11179.1"/>
    </source>
</evidence>
<evidence type="ECO:0008006" key="4">
    <source>
        <dbReference type="Google" id="ProtNLM"/>
    </source>
</evidence>
<dbReference type="RefSeq" id="WP_020952950.1">
    <property type="nucleotide sequence ID" value="NC_022043.1"/>
</dbReference>
<feature type="transmembrane region" description="Helical" evidence="1">
    <location>
        <begin position="20"/>
        <end position="38"/>
    </location>
</feature>
<name>S5XUK7_PARAH</name>
<accession>S5XUK7</accession>
<dbReference type="EMBL" id="CP006653">
    <property type="protein sequence ID" value="AGT11179.1"/>
    <property type="molecule type" value="Genomic_DNA"/>
</dbReference>
<feature type="transmembrane region" description="Helical" evidence="1">
    <location>
        <begin position="144"/>
        <end position="160"/>
    </location>
</feature>
<keyword evidence="1" id="KW-1133">Transmembrane helix</keyword>
<keyword evidence="1" id="KW-0812">Transmembrane</keyword>
<feature type="transmembrane region" description="Helical" evidence="1">
    <location>
        <begin position="273"/>
        <end position="290"/>
    </location>
</feature>
<dbReference type="PATRIC" id="fig|1367847.3.peg.4147"/>
<feature type="transmembrane region" description="Helical" evidence="1">
    <location>
        <begin position="297"/>
        <end position="315"/>
    </location>
</feature>
<dbReference type="HOGENOM" id="CLU_515656_0_0_5"/>
<feature type="transmembrane region" description="Helical" evidence="1">
    <location>
        <begin position="90"/>
        <end position="112"/>
    </location>
</feature>
<organism evidence="2 3">
    <name type="scientific">Paracoccus aminophilus JCM 7686</name>
    <dbReference type="NCBI Taxonomy" id="1367847"/>
    <lineage>
        <taxon>Bacteria</taxon>
        <taxon>Pseudomonadati</taxon>
        <taxon>Pseudomonadota</taxon>
        <taxon>Alphaproteobacteria</taxon>
        <taxon>Rhodobacterales</taxon>
        <taxon>Paracoccaceae</taxon>
        <taxon>Paracoccus</taxon>
    </lineage>
</organism>
<dbReference type="AlphaFoldDB" id="S5XUK7"/>
<protein>
    <recommendedName>
        <fullName evidence="4">Glycosyltransferase RgtA/B/C/D-like domain-containing protein</fullName>
    </recommendedName>
</protein>
<reference evidence="2 3" key="1">
    <citation type="journal article" date="2014" name="BMC Genomics">
        <title>Architecture and functions of a multipartite genome of the methylotrophic bacterium Paracoccus aminophilus JCM 7686, containing primary and secondary chromids.</title>
        <authorList>
            <person name="Dziewit L."/>
            <person name="Czarnecki J."/>
            <person name="Wibberg D."/>
            <person name="Radlinska M."/>
            <person name="Mrozek P."/>
            <person name="Szymczak M."/>
            <person name="Schluter A."/>
            <person name="Puhler A."/>
            <person name="Bartosik D."/>
        </authorList>
    </citation>
    <scope>NUCLEOTIDE SEQUENCE [LARGE SCALE GENOMIC DNA]</scope>
    <source>
        <strain evidence="2">JCM 7686</strain>
        <plasmid evidence="3">Plasmid pAMI5</plasmid>
    </source>
</reference>
<feature type="transmembrane region" description="Helical" evidence="1">
    <location>
        <begin position="211"/>
        <end position="234"/>
    </location>
</feature>
<feature type="transmembrane region" description="Helical" evidence="1">
    <location>
        <begin position="355"/>
        <end position="373"/>
    </location>
</feature>
<evidence type="ECO:0000313" key="3">
    <source>
        <dbReference type="Proteomes" id="UP000015480"/>
    </source>
</evidence>
<keyword evidence="1" id="KW-0472">Membrane</keyword>
<sequence>MTAPSLASVRLTPRAATMARLLQILWIASAPLLCLLYLKQASSLDQLQFDYMGWMATKGQPFYAGSFDMNWPGAMYLHELAITVFGPRLWAWRVTDFVLMQIFALACCQFLRLCGFRLAPFVALALIAPLYVTAGGWMAGERDIIAVGFILSAFTALMSGPRRELWALTLAGALVACAVLIRPTYLSALVGILALELLPRRLIGKPRDRALWLRLLSICLGFGAVIAAVVALALRGGYLDDWYLFSVVFTSQVYAGEPAQAVIANLVMTLARAWHWMILCAGLGAMLWARRGRVARYPLALLGGLAAAIFLSYFVQNKGFTYHIAGLIYVLALLIAVGIDLLATEIRPPGTGARLAQIGLFGVLALTLLGTGMKIANNWHFLRDIPAHGLRPVASLYPGAEDDIAATVALIAANSTPEDRIVQYGTHYEIPFLAERLPASRFITPAIELMTPQFPLYDAWLAEMSADFARYRPKYILISQEELQSVDGGFASTDPGKPMLKTLLAFMAQDYEIVQTNPIGTLFVRHAP</sequence>
<feature type="transmembrane region" description="Helical" evidence="1">
    <location>
        <begin position="118"/>
        <end position="137"/>
    </location>
</feature>
<proteinExistence type="predicted"/>